<gene>
    <name evidence="3" type="ORF">QBC32DRAFT_218356</name>
</gene>
<keyword evidence="4" id="KW-1185">Reference proteome</keyword>
<dbReference type="Gene3D" id="2.70.50.70">
    <property type="match status" value="1"/>
</dbReference>
<dbReference type="AlphaFoldDB" id="A0AAN6NTR2"/>
<name>A0AAN6NTR2_9PEZI</name>
<protein>
    <recommendedName>
        <fullName evidence="5">Lytic polysaccharide monooxygenase</fullName>
    </recommendedName>
</protein>
<evidence type="ECO:0008006" key="5">
    <source>
        <dbReference type="Google" id="ProtNLM"/>
    </source>
</evidence>
<feature type="compositionally biased region" description="Acidic residues" evidence="1">
    <location>
        <begin position="554"/>
        <end position="575"/>
    </location>
</feature>
<feature type="compositionally biased region" description="Basic and acidic residues" evidence="1">
    <location>
        <begin position="631"/>
        <end position="641"/>
    </location>
</feature>
<dbReference type="PANTHER" id="PTHR36182:SF2">
    <property type="entry name" value="LYTIC POLYSACCHARIDE MONOOXYGENASE"/>
    <property type="match status" value="1"/>
</dbReference>
<sequence>MMPSTTGAAKQVFTPILLPFLLFLTTFTPFVASHAFMETPVPYAAPKIGNGPIDGTNFPCQGGASATYQMPTTGYNIFPLGSKQALVLTGTAVHGGGSCQISITYDNPPTKDSKFKVIKSIEGGCIARGEVGNRQGTGDDTKDAVRANPDSYEYTIPEDIPTGNGTIAWTWFNKVGNREMYMACGPVQITGTDKPNAKETFDKLPEIFQANIGNQCTTPDNTDVLFPNPGKYVEKLNGATTAFASPTGIGCQKPTEGGAATTTTTAAAGGAGGDGGGACAVTTSKAAAGAASVTTASAVGENTVSTAPGAWITVPSTGPGASLSVSIATAMPSASAPVSVSPAPPASSFVSACLAPTDAATSPSVLPTSAAATETAAAPSVSNTAVPPSTLVTSTIPTAAGASSPLAIASTSGQKPETIPPSGRCPPDQDGWYVCHLDSNSMYGKAYYRCASGQWTGMMAVPPGLFCTMADTAAGNSGDAAARSKPEKELTLEVDEPLVINPIDKKRTAMAGTGTMAVMPNTAAGPEATSTVSTGGAVAHAHASDADKRAVADDLQDQDQDQDYLPDYDNYEEESSSITEERSLKDDLEKIALTKLNIPRGSRVVSPSPSRLDARRRSKYHHNHGKHNKRQERERRWDAHENTAQNAYLP</sequence>
<proteinExistence type="predicted"/>
<dbReference type="Proteomes" id="UP001303222">
    <property type="component" value="Unassembled WGS sequence"/>
</dbReference>
<evidence type="ECO:0000313" key="3">
    <source>
        <dbReference type="EMBL" id="KAK3950033.1"/>
    </source>
</evidence>
<feature type="compositionally biased region" description="Basic and acidic residues" evidence="1">
    <location>
        <begin position="542"/>
        <end position="552"/>
    </location>
</feature>
<reference evidence="3" key="2">
    <citation type="submission" date="2023-06" db="EMBL/GenBank/DDBJ databases">
        <authorList>
            <consortium name="Lawrence Berkeley National Laboratory"/>
            <person name="Mondo S.J."/>
            <person name="Hensen N."/>
            <person name="Bonometti L."/>
            <person name="Westerberg I."/>
            <person name="Brannstrom I.O."/>
            <person name="Guillou S."/>
            <person name="Cros-Aarteil S."/>
            <person name="Calhoun S."/>
            <person name="Haridas S."/>
            <person name="Kuo A."/>
            <person name="Pangilinan J."/>
            <person name="Riley R."/>
            <person name="Labutti K."/>
            <person name="Andreopoulos B."/>
            <person name="Lipzen A."/>
            <person name="Chen C."/>
            <person name="Yanf M."/>
            <person name="Daum C."/>
            <person name="Ng V."/>
            <person name="Clum A."/>
            <person name="Steindorff A."/>
            <person name="Ohm R."/>
            <person name="Martin F."/>
            <person name="Silar P."/>
            <person name="Natvig D."/>
            <person name="Lalanne C."/>
            <person name="Gautier V."/>
            <person name="Ament-Velasquez S.L."/>
            <person name="Kruys A."/>
            <person name="Hutchinson M.I."/>
            <person name="Powell A.J."/>
            <person name="Barry K."/>
            <person name="Miller A.N."/>
            <person name="Grigoriev I.V."/>
            <person name="Debuchy R."/>
            <person name="Gladieux P."/>
            <person name="Thoren M.H."/>
            <person name="Johannesson H."/>
        </authorList>
    </citation>
    <scope>NUCLEOTIDE SEQUENCE</scope>
    <source>
        <strain evidence="3">CBS 626.80</strain>
    </source>
</reference>
<feature type="chain" id="PRO_5042812799" description="Lytic polysaccharide monooxygenase" evidence="2">
    <location>
        <begin position="34"/>
        <end position="650"/>
    </location>
</feature>
<evidence type="ECO:0000256" key="1">
    <source>
        <dbReference type="SAM" id="MobiDB-lite"/>
    </source>
</evidence>
<evidence type="ECO:0000256" key="2">
    <source>
        <dbReference type="SAM" id="SignalP"/>
    </source>
</evidence>
<reference evidence="3" key="1">
    <citation type="journal article" date="2023" name="Mol. Phylogenet. Evol.">
        <title>Genome-scale phylogeny and comparative genomics of the fungal order Sordariales.</title>
        <authorList>
            <person name="Hensen N."/>
            <person name="Bonometti L."/>
            <person name="Westerberg I."/>
            <person name="Brannstrom I.O."/>
            <person name="Guillou S."/>
            <person name="Cros-Aarteil S."/>
            <person name="Calhoun S."/>
            <person name="Haridas S."/>
            <person name="Kuo A."/>
            <person name="Mondo S."/>
            <person name="Pangilinan J."/>
            <person name="Riley R."/>
            <person name="LaButti K."/>
            <person name="Andreopoulos B."/>
            <person name="Lipzen A."/>
            <person name="Chen C."/>
            <person name="Yan M."/>
            <person name="Daum C."/>
            <person name="Ng V."/>
            <person name="Clum A."/>
            <person name="Steindorff A."/>
            <person name="Ohm R.A."/>
            <person name="Martin F."/>
            <person name="Silar P."/>
            <person name="Natvig D.O."/>
            <person name="Lalanne C."/>
            <person name="Gautier V."/>
            <person name="Ament-Velasquez S.L."/>
            <person name="Kruys A."/>
            <person name="Hutchinson M.I."/>
            <person name="Powell A.J."/>
            <person name="Barry K."/>
            <person name="Miller A.N."/>
            <person name="Grigoriev I.V."/>
            <person name="Debuchy R."/>
            <person name="Gladieux P."/>
            <person name="Hiltunen Thoren M."/>
            <person name="Johannesson H."/>
        </authorList>
    </citation>
    <scope>NUCLEOTIDE SEQUENCE</scope>
    <source>
        <strain evidence="3">CBS 626.80</strain>
    </source>
</reference>
<accession>A0AAN6NTR2</accession>
<feature type="compositionally biased region" description="Basic residues" evidence="1">
    <location>
        <begin position="614"/>
        <end position="630"/>
    </location>
</feature>
<feature type="region of interest" description="Disordered" evidence="1">
    <location>
        <begin position="600"/>
        <end position="650"/>
    </location>
</feature>
<feature type="signal peptide" evidence="2">
    <location>
        <begin position="1"/>
        <end position="33"/>
    </location>
</feature>
<feature type="compositionally biased region" description="Low complexity" evidence="1">
    <location>
        <begin position="602"/>
        <end position="611"/>
    </location>
</feature>
<feature type="region of interest" description="Disordered" evidence="1">
    <location>
        <begin position="517"/>
        <end position="583"/>
    </location>
</feature>
<keyword evidence="2" id="KW-0732">Signal</keyword>
<dbReference type="EMBL" id="MU859193">
    <property type="protein sequence ID" value="KAK3950033.1"/>
    <property type="molecule type" value="Genomic_DNA"/>
</dbReference>
<organism evidence="3 4">
    <name type="scientific">Pseudoneurospora amorphoporcata</name>
    <dbReference type="NCBI Taxonomy" id="241081"/>
    <lineage>
        <taxon>Eukaryota</taxon>
        <taxon>Fungi</taxon>
        <taxon>Dikarya</taxon>
        <taxon>Ascomycota</taxon>
        <taxon>Pezizomycotina</taxon>
        <taxon>Sordariomycetes</taxon>
        <taxon>Sordariomycetidae</taxon>
        <taxon>Sordariales</taxon>
        <taxon>Sordariaceae</taxon>
        <taxon>Pseudoneurospora</taxon>
    </lineage>
</organism>
<evidence type="ECO:0000313" key="4">
    <source>
        <dbReference type="Proteomes" id="UP001303222"/>
    </source>
</evidence>
<comment type="caution">
    <text evidence="3">The sequence shown here is derived from an EMBL/GenBank/DDBJ whole genome shotgun (WGS) entry which is preliminary data.</text>
</comment>
<dbReference type="PANTHER" id="PTHR36182">
    <property type="entry name" value="PROTEIN, PUTATIVE (AFU_ORTHOLOGUE AFUA_6G10930)-RELATED"/>
    <property type="match status" value="1"/>
</dbReference>